<name>A0ABR9EI03_9GAMM</name>
<evidence type="ECO:0000313" key="2">
    <source>
        <dbReference type="EMBL" id="MBE0370367.1"/>
    </source>
</evidence>
<dbReference type="InterPro" id="IPR027417">
    <property type="entry name" value="P-loop_NTPase"/>
</dbReference>
<organism evidence="2 3">
    <name type="scientific">Pseudoalteromonas aurantia 208</name>
    <dbReference type="NCBI Taxonomy" id="1314867"/>
    <lineage>
        <taxon>Bacteria</taxon>
        <taxon>Pseudomonadati</taxon>
        <taxon>Pseudomonadota</taxon>
        <taxon>Gammaproteobacteria</taxon>
        <taxon>Alteromonadales</taxon>
        <taxon>Pseudoalteromonadaceae</taxon>
        <taxon>Pseudoalteromonas</taxon>
    </lineage>
</organism>
<dbReference type="InterPro" id="IPR007111">
    <property type="entry name" value="NACHT_NTPase"/>
</dbReference>
<dbReference type="Proteomes" id="UP000615755">
    <property type="component" value="Unassembled WGS sequence"/>
</dbReference>
<dbReference type="SUPFAM" id="SSF52540">
    <property type="entry name" value="P-loop containing nucleoside triphosphate hydrolases"/>
    <property type="match status" value="1"/>
</dbReference>
<protein>
    <recommendedName>
        <fullName evidence="1">NACHT domain-containing protein</fullName>
    </recommendedName>
</protein>
<dbReference type="InterPro" id="IPR029035">
    <property type="entry name" value="DHS-like_NAD/FAD-binding_dom"/>
</dbReference>
<comment type="caution">
    <text evidence="2">The sequence shown here is derived from an EMBL/GenBank/DDBJ whole genome shotgun (WGS) entry which is preliminary data.</text>
</comment>
<dbReference type="SUPFAM" id="SSF52467">
    <property type="entry name" value="DHS-like NAD/FAD-binding domain"/>
    <property type="match status" value="1"/>
</dbReference>
<accession>A0ABR9EI03</accession>
<dbReference type="Pfam" id="PF05729">
    <property type="entry name" value="NACHT"/>
    <property type="match status" value="1"/>
</dbReference>
<evidence type="ECO:0000313" key="3">
    <source>
        <dbReference type="Proteomes" id="UP000615755"/>
    </source>
</evidence>
<dbReference type="Pfam" id="PF13289">
    <property type="entry name" value="SIR2_2"/>
    <property type="match status" value="1"/>
</dbReference>
<reference evidence="2 3" key="1">
    <citation type="submission" date="2015-03" db="EMBL/GenBank/DDBJ databases">
        <title>Genome sequence of Pseudoalteromonas aurantia.</title>
        <authorList>
            <person name="Xie B.-B."/>
            <person name="Rong J.-C."/>
            <person name="Qin Q.-L."/>
            <person name="Zhang Y.-Z."/>
        </authorList>
    </citation>
    <scope>NUCLEOTIDE SEQUENCE [LARGE SCALE GENOMIC DNA]</scope>
    <source>
        <strain evidence="2 3">208</strain>
    </source>
</reference>
<dbReference type="Gene3D" id="3.40.50.300">
    <property type="entry name" value="P-loop containing nucleotide triphosphate hydrolases"/>
    <property type="match status" value="1"/>
</dbReference>
<gene>
    <name evidence="2" type="ORF">PAUR_b0389</name>
</gene>
<evidence type="ECO:0000259" key="1">
    <source>
        <dbReference type="Pfam" id="PF05729"/>
    </source>
</evidence>
<proteinExistence type="predicted"/>
<dbReference type="EMBL" id="AQGV01000015">
    <property type="protein sequence ID" value="MBE0370367.1"/>
    <property type="molecule type" value="Genomic_DNA"/>
</dbReference>
<sequence>MKTTNTEEQISILSSKLKTNNLVLVAGAGLSRLAEHKIHKDKKMPLWRDLMVDVAKIYNISDKITASTSALEVFDYIESNFGRNELEQKIRVALNAELFEPSSAHSALLSMPFKYITTTNYDDLLSRYCDNPPIVNENDYERLSIGEKSTIHLHGDLYDQHTLTNKDYQGWAQKRSTACNFLTNLMVNSHFLFIGYSLSDPHILNILNVARNTSKRQAKKFHAFIYNPDIFKLESWRTAYNIEVVPYTSESELEGLIMQLSDEVNLVPNESAHIDTTWQKKYYAFLNEVNNAIDSRTIGGITKSRSLLDVKLEHVFIEPDVFKHSSESHIEQKVNEFQTKDFDKFSSYINDEAIDKSIPLGEYLKYSETEKYAEHFSGSERVPAFSVINKSHAVILLGEPGQGKSTLLKMFIRHHFSCNGPYFPIHLKLAKLNSRSSILDGNLMSYTISQLAGNFSISPNDLKFIIEHCKVVWLLDGFDEIRGEEIREKVCDDIALLKTTRPTDRFVISSRISDAPRLLFSSGWTILNLAPLTQSQSTEIIDKWQLQISNHLNFSIDIKAMLTESSGNIGVRDLRSNPLFLTFIILFINDFRELPKDKWEFYAKVTDSFFNEVERHYNDSELPDFSLEGFLSKVASYGCQTNQVIFSKTEIDQLLDDYLQANDFSKVSISKERKKFYKICKSHLGIFSEKEDNGLEKAFSFIHLTFQEYLCALSINRACEKAVSLFRQFGDEQSWYEIWTLYFASIKNDFYMVQCILAVAKEKGTIKVSSSRFELALLLSIEFGNTEADCALINAAYQEFRKVKKTYELEKLSYKIQRLLNILSKTDFTRTKLFDYIVNHCPFPLDESDCLKSIKSSLKNKKAMNFFLSRIAKKNQLFNRNLAEMLCDFIFNKDVFDVFIESLYHLDVDNDTKLKFFYKLIPNFHVKNHLRQLNTQNISNHHFRLFVYLSHVFKDGLGFDYNAYINDYSVSDTKLYSEVSQQIKLNDTNEQLNIDMMKTFLDNEHNFNLKVVLICAIHTKGELCFRVRTHLFEMLSIAKTEFMINIVTDFIFDEHHTDEFSKLILSKIYLFTDYKILLLINRLELSNVTEAARKKLITQFCKVITNTASELICHFEKAAVKLLDYKMDSDCLIPILISTRSSDVKKRVLENAIAHDNFYQLLFLISSNEKLLFDTLISSVSIIKGNLNKEEYDKFLYCICNSQYEHVRALSFYFFETSFAELGGLEGAFDFISKSGETGFTMFLYNFDRLISKDDILSAVYFVINYLPQDLCFMMAELLVKNKKITNTSEQEATIDFMHCEYFEKYLDLDYKLLFTNVFEKILCNRADEREIFNLLLFYYYGLIELDTKGHQIVKHVSKGNYSQSIAKIAHSINGLTSQNNENLLVNEIKNNSNIKASEFLAFDFYLKLNDE</sequence>
<feature type="domain" description="NACHT" evidence="1">
    <location>
        <begin position="393"/>
        <end position="544"/>
    </location>
</feature>
<dbReference type="RefSeq" id="WP_192509492.1">
    <property type="nucleotide sequence ID" value="NZ_AQGV01000015.1"/>
</dbReference>
<keyword evidence="3" id="KW-1185">Reference proteome</keyword>